<feature type="chain" id="PRO_5029772515" evidence="5">
    <location>
        <begin position="18"/>
        <end position="124"/>
    </location>
</feature>
<evidence type="ECO:0000256" key="4">
    <source>
        <dbReference type="SAM" id="MobiDB-lite"/>
    </source>
</evidence>
<evidence type="ECO:0000256" key="1">
    <source>
        <dbReference type="ARBA" id="ARBA00009743"/>
    </source>
</evidence>
<dbReference type="EMBL" id="JACASE010000002">
    <property type="protein sequence ID" value="KAF6496599.1"/>
    <property type="molecule type" value="Genomic_DNA"/>
</dbReference>
<sequence length="124" mass="13714">MLWKTVLLLALVGQVRVLENGLLRTPPMGWLAWERFRCNVNCDEDPKNCISERLFMEMADRLAQDGWSSSAAGRICLITTGPPSRSSTSPAPACMRPRTSTRVMSSVASGLKPTSQWSSTLQGW</sequence>
<dbReference type="Gene3D" id="3.20.20.70">
    <property type="entry name" value="Aldolase class I"/>
    <property type="match status" value="1"/>
</dbReference>
<evidence type="ECO:0000256" key="3">
    <source>
        <dbReference type="ARBA" id="ARBA00023295"/>
    </source>
</evidence>
<protein>
    <submittedName>
        <fullName evidence="6">Alpha-N-acetylgalactosaminidase</fullName>
    </submittedName>
</protein>
<evidence type="ECO:0000256" key="2">
    <source>
        <dbReference type="ARBA" id="ARBA00022801"/>
    </source>
</evidence>
<feature type="region of interest" description="Disordered" evidence="4">
    <location>
        <begin position="80"/>
        <end position="99"/>
    </location>
</feature>
<keyword evidence="5" id="KW-0732">Signal</keyword>
<keyword evidence="3" id="KW-0326">Glycosidase</keyword>
<name>A0A7J8JK03_ROUAE</name>
<accession>A0A7J8JK03</accession>
<dbReference type="GO" id="GO:0004553">
    <property type="term" value="F:hydrolase activity, hydrolyzing O-glycosyl compounds"/>
    <property type="evidence" value="ECO:0007669"/>
    <property type="project" value="InterPro"/>
</dbReference>
<organism evidence="6 7">
    <name type="scientific">Rousettus aegyptiacus</name>
    <name type="common">Egyptian fruit bat</name>
    <name type="synonym">Pteropus aegyptiacus</name>
    <dbReference type="NCBI Taxonomy" id="9407"/>
    <lineage>
        <taxon>Eukaryota</taxon>
        <taxon>Metazoa</taxon>
        <taxon>Chordata</taxon>
        <taxon>Craniata</taxon>
        <taxon>Vertebrata</taxon>
        <taxon>Euteleostomi</taxon>
        <taxon>Mammalia</taxon>
        <taxon>Eutheria</taxon>
        <taxon>Laurasiatheria</taxon>
        <taxon>Chiroptera</taxon>
        <taxon>Yinpterochiroptera</taxon>
        <taxon>Pteropodoidea</taxon>
        <taxon>Pteropodidae</taxon>
        <taxon>Rousettinae</taxon>
        <taxon>Rousettus</taxon>
    </lineage>
</organism>
<feature type="signal peptide" evidence="5">
    <location>
        <begin position="1"/>
        <end position="17"/>
    </location>
</feature>
<feature type="compositionally biased region" description="Low complexity" evidence="4">
    <location>
        <begin position="80"/>
        <end position="92"/>
    </location>
</feature>
<dbReference type="GO" id="GO:0005975">
    <property type="term" value="P:carbohydrate metabolic process"/>
    <property type="evidence" value="ECO:0007669"/>
    <property type="project" value="InterPro"/>
</dbReference>
<keyword evidence="7" id="KW-1185">Reference proteome</keyword>
<evidence type="ECO:0000313" key="6">
    <source>
        <dbReference type="EMBL" id="KAF6496599.1"/>
    </source>
</evidence>
<dbReference type="Pfam" id="PF16499">
    <property type="entry name" value="Melibiase_2"/>
    <property type="match status" value="1"/>
</dbReference>
<dbReference type="InterPro" id="IPR002241">
    <property type="entry name" value="Glyco_hydro_27"/>
</dbReference>
<dbReference type="InterPro" id="IPR013785">
    <property type="entry name" value="Aldolase_TIM"/>
</dbReference>
<dbReference type="Proteomes" id="UP000593571">
    <property type="component" value="Unassembled WGS sequence"/>
</dbReference>
<evidence type="ECO:0000256" key="5">
    <source>
        <dbReference type="SAM" id="SignalP"/>
    </source>
</evidence>
<comment type="similarity">
    <text evidence="1">Belongs to the glycosyl hydrolase 27 family.</text>
</comment>
<dbReference type="InterPro" id="IPR017853">
    <property type="entry name" value="GH"/>
</dbReference>
<comment type="caution">
    <text evidence="6">The sequence shown here is derived from an EMBL/GenBank/DDBJ whole genome shotgun (WGS) entry which is preliminary data.</text>
</comment>
<proteinExistence type="inferred from homology"/>
<reference evidence="6 7" key="1">
    <citation type="journal article" date="2020" name="Nature">
        <title>Six reference-quality genomes reveal evolution of bat adaptations.</title>
        <authorList>
            <person name="Jebb D."/>
            <person name="Huang Z."/>
            <person name="Pippel M."/>
            <person name="Hughes G.M."/>
            <person name="Lavrichenko K."/>
            <person name="Devanna P."/>
            <person name="Winkler S."/>
            <person name="Jermiin L.S."/>
            <person name="Skirmuntt E.C."/>
            <person name="Katzourakis A."/>
            <person name="Burkitt-Gray L."/>
            <person name="Ray D.A."/>
            <person name="Sullivan K.A.M."/>
            <person name="Roscito J.G."/>
            <person name="Kirilenko B.M."/>
            <person name="Davalos L.M."/>
            <person name="Corthals A.P."/>
            <person name="Power M.L."/>
            <person name="Jones G."/>
            <person name="Ransome R.D."/>
            <person name="Dechmann D.K.N."/>
            <person name="Locatelli A.G."/>
            <person name="Puechmaille S.J."/>
            <person name="Fedrigo O."/>
            <person name="Jarvis E.D."/>
            <person name="Hiller M."/>
            <person name="Vernes S.C."/>
            <person name="Myers E.W."/>
            <person name="Teeling E.C."/>
        </authorList>
    </citation>
    <scope>NUCLEOTIDE SEQUENCE [LARGE SCALE GENOMIC DNA]</scope>
    <source>
        <strain evidence="6">MRouAeg1</strain>
        <tissue evidence="6">Muscle</tissue>
    </source>
</reference>
<dbReference type="AlphaFoldDB" id="A0A7J8JK03"/>
<evidence type="ECO:0000313" key="7">
    <source>
        <dbReference type="Proteomes" id="UP000593571"/>
    </source>
</evidence>
<dbReference type="SUPFAM" id="SSF51445">
    <property type="entry name" value="(Trans)glycosidases"/>
    <property type="match status" value="1"/>
</dbReference>
<gene>
    <name evidence="6" type="ORF">HJG63_013884</name>
</gene>
<keyword evidence="2" id="KW-0378">Hydrolase</keyword>